<evidence type="ECO:0000313" key="7">
    <source>
        <dbReference type="Proteomes" id="UP001307889"/>
    </source>
</evidence>
<feature type="region of interest" description="Disordered" evidence="5">
    <location>
        <begin position="1"/>
        <end position="102"/>
    </location>
</feature>
<proteinExistence type="inferred from homology"/>
<evidence type="ECO:0000256" key="4">
    <source>
        <dbReference type="ARBA" id="ARBA00025806"/>
    </source>
</evidence>
<comment type="similarity">
    <text evidence="4">Belongs to the DONSON family.</text>
</comment>
<evidence type="ECO:0000256" key="3">
    <source>
        <dbReference type="ARBA" id="ARBA00023242"/>
    </source>
</evidence>
<dbReference type="PANTHER" id="PTHR12972:SF0">
    <property type="entry name" value="PROTEIN DOWNSTREAM NEIGHBOR OF SON"/>
    <property type="match status" value="1"/>
</dbReference>
<protein>
    <submittedName>
        <fullName evidence="6">Protein downstream neighbor of son</fullName>
    </submittedName>
</protein>
<dbReference type="Proteomes" id="UP001307889">
    <property type="component" value="Chromosome 12"/>
</dbReference>
<organism evidence="6 7">
    <name type="scientific">Nesidiocoris tenuis</name>
    <dbReference type="NCBI Taxonomy" id="355587"/>
    <lineage>
        <taxon>Eukaryota</taxon>
        <taxon>Metazoa</taxon>
        <taxon>Ecdysozoa</taxon>
        <taxon>Arthropoda</taxon>
        <taxon>Hexapoda</taxon>
        <taxon>Insecta</taxon>
        <taxon>Pterygota</taxon>
        <taxon>Neoptera</taxon>
        <taxon>Paraneoptera</taxon>
        <taxon>Hemiptera</taxon>
        <taxon>Heteroptera</taxon>
        <taxon>Panheteroptera</taxon>
        <taxon>Cimicomorpha</taxon>
        <taxon>Miridae</taxon>
        <taxon>Dicyphina</taxon>
        <taxon>Nesidiocoris</taxon>
    </lineage>
</organism>
<evidence type="ECO:0000256" key="5">
    <source>
        <dbReference type="SAM" id="MobiDB-lite"/>
    </source>
</evidence>
<name>A0ABN7BDM5_9HEMI</name>
<comment type="subcellular location">
    <subcellularLocation>
        <location evidence="1">Nucleus</location>
    </subcellularLocation>
</comment>
<keyword evidence="7" id="KW-1185">Reference proteome</keyword>
<evidence type="ECO:0000256" key="2">
    <source>
        <dbReference type="ARBA" id="ARBA00022473"/>
    </source>
</evidence>
<keyword evidence="2" id="KW-0217">Developmental protein</keyword>
<evidence type="ECO:0000313" key="6">
    <source>
        <dbReference type="EMBL" id="BET01237.1"/>
    </source>
</evidence>
<evidence type="ECO:0000256" key="1">
    <source>
        <dbReference type="ARBA" id="ARBA00004123"/>
    </source>
</evidence>
<dbReference type="InterPro" id="IPR024861">
    <property type="entry name" value="Donson"/>
</dbReference>
<dbReference type="PANTHER" id="PTHR12972">
    <property type="entry name" value="DOWNSTREAM NEIGHBOR OF SON"/>
    <property type="match status" value="1"/>
</dbReference>
<sequence>MSLNVISPRKSPRLVRSSPNRPPPQTPPQWKKPEDIMRLHRMRRKRNALAARMNGLDASPKSEFKEQLPTSPSSYKRKNPFRKADAVCHPSPKKGRPSERELKEAQNDDVLFQLLGLNGSETSFSQDLSFLTASTAVRDSSEDVDESPKGGKELPVDWTLRTKMKFYSRKPFPWSQTLKLCEEASGITGFVRCVDNECDNGPAPGLDTSPNATFHQYSLYWQHPNLPWLELFPRNKVSKVDFATKQPLLTAYPHVRDNLHRDWSESFRSLLQLLRARLCPYFYVMANSFNCVFHASGVNGCTQTTALVNPTTRGFRKLLSSDGVNFTMPLRKNKIRVSEELGDDDVDDEESEAQAEASDWLASMGVDAEEIKKMNNSEEMFVFKTEGKEEGKDESLIVVEGTEVHALFNFLINCKSIVATSGPLTGVPPTLLAPVAFTGGSLMSLKVRQSTVCVENESFHSIELRGPILPHVVLNLCNSLQLSSDDFSATLANVESTKAFTSASIPTQSTDDTSNLLSPSKIGKGGRAFSVQGLNDCGLNSKILDAFCSENVRLFDSVKFSKGLFICS</sequence>
<reference evidence="6 7" key="1">
    <citation type="submission" date="2023-09" db="EMBL/GenBank/DDBJ databases">
        <title>Nesidiocoris tenuis whole genome shotgun sequence.</title>
        <authorList>
            <person name="Shibata T."/>
            <person name="Shimoda M."/>
            <person name="Kobayashi T."/>
            <person name="Uehara T."/>
        </authorList>
    </citation>
    <scope>NUCLEOTIDE SEQUENCE [LARGE SCALE GENOMIC DNA]</scope>
    <source>
        <strain evidence="6 7">Japan</strain>
    </source>
</reference>
<keyword evidence="3" id="KW-0539">Nucleus</keyword>
<dbReference type="PRINTS" id="PR02064">
    <property type="entry name" value="DONSON"/>
</dbReference>
<dbReference type="EMBL" id="AP028920">
    <property type="protein sequence ID" value="BET01237.1"/>
    <property type="molecule type" value="Genomic_DNA"/>
</dbReference>
<accession>A0ABN7BDM5</accession>
<gene>
    <name evidence="6" type="ORF">NTJ_14055</name>
</gene>